<dbReference type="RefSeq" id="WP_095557548.1">
    <property type="nucleotide sequence ID" value="NZ_NSJD01000022.1"/>
</dbReference>
<sequence>MPIAAIARLLGRSAINPLTIKLTALASAAALLMGLGAGSWITSKSRAAELQRYETRIAQLGQQQAQERERYAQAVAEANAKALKETERMKKELEHAQNQHAQRLAEANAAADSARTAAERLRGELATASLQLSQLSSQAVRGYANAATNVLGECAGEYQRVAADADRCVADLKLMQDAWPR</sequence>
<keyword evidence="1" id="KW-0175">Coiled coil</keyword>
<accession>A0A2A2AKQ5</accession>
<evidence type="ECO:0000313" key="2">
    <source>
        <dbReference type="EMBL" id="PAT39150.1"/>
    </source>
</evidence>
<comment type="caution">
    <text evidence="2">The sequence shown here is derived from an EMBL/GenBank/DDBJ whole genome shotgun (WGS) entry which is preliminary data.</text>
</comment>
<proteinExistence type="predicted"/>
<reference evidence="2 3" key="1">
    <citation type="submission" date="2017-08" db="EMBL/GenBank/DDBJ databases">
        <title>WGS of Clinical strains of the CDC Group NO-1 linked to zoonotic infections in humans.</title>
        <authorList>
            <person name="Bernier A.-M."/>
            <person name="Bernard K."/>
        </authorList>
    </citation>
    <scope>NUCLEOTIDE SEQUENCE [LARGE SCALE GENOMIC DNA]</scope>
    <source>
        <strain evidence="2 3">NML79-0751</strain>
    </source>
</reference>
<dbReference type="EMBL" id="NSJD01000022">
    <property type="protein sequence ID" value="PAT39150.1"/>
    <property type="molecule type" value="Genomic_DNA"/>
</dbReference>
<gene>
    <name evidence="2" type="ORF">CK623_11345</name>
</gene>
<evidence type="ECO:0000313" key="3">
    <source>
        <dbReference type="Proteomes" id="UP000218644"/>
    </source>
</evidence>
<evidence type="ECO:0000256" key="1">
    <source>
        <dbReference type="SAM" id="Coils"/>
    </source>
</evidence>
<name>A0A2A2AKQ5_9BURK</name>
<dbReference type="Proteomes" id="UP000218644">
    <property type="component" value="Unassembled WGS sequence"/>
</dbReference>
<organism evidence="2 3">
    <name type="scientific">Vandammella animalimorsus</name>
    <dbReference type="NCBI Taxonomy" id="2029117"/>
    <lineage>
        <taxon>Bacteria</taxon>
        <taxon>Pseudomonadati</taxon>
        <taxon>Pseudomonadota</taxon>
        <taxon>Betaproteobacteria</taxon>
        <taxon>Burkholderiales</taxon>
        <taxon>Comamonadaceae</taxon>
        <taxon>Vandammella</taxon>
    </lineage>
</organism>
<protein>
    <submittedName>
        <fullName evidence="2">Uncharacterized protein</fullName>
    </submittedName>
</protein>
<feature type="coiled-coil region" evidence="1">
    <location>
        <begin position="50"/>
        <end position="138"/>
    </location>
</feature>
<dbReference type="AlphaFoldDB" id="A0A2A2AKQ5"/>